<gene>
    <name evidence="2" type="ORF">M6D93_10595</name>
</gene>
<protein>
    <submittedName>
        <fullName evidence="2">Uncharacterized protein</fullName>
    </submittedName>
</protein>
<name>A0ABY4QSB3_9ACTN</name>
<accession>A0ABY4QSB3</accession>
<evidence type="ECO:0000313" key="2">
    <source>
        <dbReference type="EMBL" id="UQX86756.1"/>
    </source>
</evidence>
<dbReference type="EMBL" id="CP097332">
    <property type="protein sequence ID" value="UQX86756.1"/>
    <property type="molecule type" value="Genomic_DNA"/>
</dbReference>
<keyword evidence="3" id="KW-1185">Reference proteome</keyword>
<reference evidence="2" key="2">
    <citation type="submission" date="2022-05" db="EMBL/GenBank/DDBJ databases">
        <authorList>
            <person name="Kim J.-S."/>
            <person name="Lee K."/>
            <person name="Suh M."/>
            <person name="Eom M."/>
            <person name="Kim J.-S."/>
            <person name="Kim D.-S."/>
            <person name="Ko S.-H."/>
            <person name="Shin Y."/>
            <person name="Lee J.-S."/>
        </authorList>
    </citation>
    <scope>NUCLEOTIDE SEQUENCE</scope>
    <source>
        <strain evidence="2">N237</strain>
    </source>
</reference>
<evidence type="ECO:0000313" key="3">
    <source>
        <dbReference type="Proteomes" id="UP001056336"/>
    </source>
</evidence>
<sequence length="61" mass="6903">MTVFQLNRPQVHSTVASPAADAWKQQTTTAVVDRPGRHAAEGRVRLTLRRMFYTARHSARV</sequence>
<proteinExistence type="predicted"/>
<reference evidence="2" key="1">
    <citation type="journal article" date="2018" name="Int. J. Syst. Evol. Microbiol.">
        <title>Jatrophihabitans telluris sp. nov., isolated from sediment soil of lava forest wetlands and the emended description of the genus Jatrophihabitans.</title>
        <authorList>
            <person name="Lee K.C."/>
            <person name="Suh M.K."/>
            <person name="Eom M.K."/>
            <person name="Kim K.K."/>
            <person name="Kim J.S."/>
            <person name="Kim D.S."/>
            <person name="Ko S.H."/>
            <person name="Shin Y.K."/>
            <person name="Lee J.S."/>
        </authorList>
    </citation>
    <scope>NUCLEOTIDE SEQUENCE</scope>
    <source>
        <strain evidence="2">N237</strain>
    </source>
</reference>
<dbReference type="Proteomes" id="UP001056336">
    <property type="component" value="Chromosome"/>
</dbReference>
<evidence type="ECO:0000256" key="1">
    <source>
        <dbReference type="SAM" id="MobiDB-lite"/>
    </source>
</evidence>
<organism evidence="2 3">
    <name type="scientific">Jatrophihabitans telluris</name>
    <dbReference type="NCBI Taxonomy" id="2038343"/>
    <lineage>
        <taxon>Bacteria</taxon>
        <taxon>Bacillati</taxon>
        <taxon>Actinomycetota</taxon>
        <taxon>Actinomycetes</taxon>
        <taxon>Jatrophihabitantales</taxon>
        <taxon>Jatrophihabitantaceae</taxon>
        <taxon>Jatrophihabitans</taxon>
    </lineage>
</organism>
<dbReference type="RefSeq" id="WP_249769125.1">
    <property type="nucleotide sequence ID" value="NZ_CP097332.1"/>
</dbReference>
<feature type="region of interest" description="Disordered" evidence="1">
    <location>
        <begin position="15"/>
        <end position="35"/>
    </location>
</feature>